<dbReference type="InterPro" id="IPR026268">
    <property type="entry name" value="RseC"/>
</dbReference>
<feature type="transmembrane region" description="Helical" evidence="1">
    <location>
        <begin position="86"/>
        <end position="106"/>
    </location>
</feature>
<dbReference type="PIRSF" id="PIRSF004923">
    <property type="entry name" value="RseC"/>
    <property type="match status" value="1"/>
</dbReference>
<accession>A0A4R1J981</accession>
<comment type="caution">
    <text evidence="2">The sequence shown here is derived from an EMBL/GenBank/DDBJ whole genome shotgun (WGS) entry which is preliminary data.</text>
</comment>
<keyword evidence="3" id="KW-1185">Reference proteome</keyword>
<dbReference type="PANTHER" id="PTHR35867:SF1">
    <property type="entry name" value="PROTEIN RSEC"/>
    <property type="match status" value="1"/>
</dbReference>
<evidence type="ECO:0000313" key="3">
    <source>
        <dbReference type="Proteomes" id="UP000295565"/>
    </source>
</evidence>
<feature type="transmembrane region" description="Helical" evidence="1">
    <location>
        <begin position="112"/>
        <end position="132"/>
    </location>
</feature>
<keyword evidence="1" id="KW-0472">Membrane</keyword>
<dbReference type="OrthoDB" id="9795854at2"/>
<dbReference type="Proteomes" id="UP000295565">
    <property type="component" value="Unassembled WGS sequence"/>
</dbReference>
<protein>
    <submittedName>
        <fullName evidence="2">RseC/MucC-like positive regulator of sigma(E)</fullName>
    </submittedName>
</protein>
<keyword evidence="1" id="KW-1133">Transmembrane helix</keyword>
<dbReference type="PANTHER" id="PTHR35867">
    <property type="entry name" value="PROTEIN RSEC"/>
    <property type="match status" value="1"/>
</dbReference>
<dbReference type="RefSeq" id="WP_131913608.1">
    <property type="nucleotide sequence ID" value="NZ_OU594967.1"/>
</dbReference>
<name>A0A4R1J981_9GAMM</name>
<organism evidence="2 3">
    <name type="scientific">Celerinatantimonas diazotrophica</name>
    <dbReference type="NCBI Taxonomy" id="412034"/>
    <lineage>
        <taxon>Bacteria</taxon>
        <taxon>Pseudomonadati</taxon>
        <taxon>Pseudomonadota</taxon>
        <taxon>Gammaproteobacteria</taxon>
        <taxon>Celerinatantimonadaceae</taxon>
        <taxon>Celerinatantimonas</taxon>
    </lineage>
</organism>
<dbReference type="AlphaFoldDB" id="A0A4R1J981"/>
<sequence length="150" mass="16251">MTDVDNMVTETALVVDVEKDYAWVECVSRSACGQCHAADSCGNSAVAKAFAPKTHRFKVRLKHPVIPGQRIEIGLPAQSLVRSAMLVYLLPLVTMVIGVILAAVFFGSSNNIVLVGCIIGVLIGFLLARLGAKRLSRHREYEPVMLSISQ</sequence>
<proteinExistence type="predicted"/>
<keyword evidence="1" id="KW-0812">Transmembrane</keyword>
<dbReference type="InterPro" id="IPR007359">
    <property type="entry name" value="SigmaE_reg_RseC_MucC"/>
</dbReference>
<evidence type="ECO:0000313" key="2">
    <source>
        <dbReference type="EMBL" id="TCK47146.1"/>
    </source>
</evidence>
<reference evidence="2 3" key="1">
    <citation type="submission" date="2019-03" db="EMBL/GenBank/DDBJ databases">
        <title>Genomic Encyclopedia of Type Strains, Phase IV (KMG-IV): sequencing the most valuable type-strain genomes for metagenomic binning, comparative biology and taxonomic classification.</title>
        <authorList>
            <person name="Goeker M."/>
        </authorList>
    </citation>
    <scope>NUCLEOTIDE SEQUENCE [LARGE SCALE GENOMIC DNA]</scope>
    <source>
        <strain evidence="2 3">DSM 18577</strain>
    </source>
</reference>
<evidence type="ECO:0000256" key="1">
    <source>
        <dbReference type="SAM" id="Phobius"/>
    </source>
</evidence>
<gene>
    <name evidence="2" type="ORF">EV690_2845</name>
</gene>
<dbReference type="EMBL" id="SMGD01000015">
    <property type="protein sequence ID" value="TCK47146.1"/>
    <property type="molecule type" value="Genomic_DNA"/>
</dbReference>
<dbReference type="Pfam" id="PF04246">
    <property type="entry name" value="RseC_MucC"/>
    <property type="match status" value="1"/>
</dbReference>